<reference evidence="1" key="1">
    <citation type="submission" date="2017-06" db="EMBL/GenBank/DDBJ databases">
        <title>Novel phages from South African skin metaviromes.</title>
        <authorList>
            <person name="van Zyl L.J."/>
            <person name="Abrahams Y."/>
            <person name="Stander E.A."/>
            <person name="Kirby B.M."/>
            <person name="Clavaud C."/>
            <person name="Farcet C."/>
            <person name="Breton L."/>
            <person name="Trindade M.I."/>
        </authorList>
    </citation>
    <scope>NUCLEOTIDE SEQUENCE</scope>
</reference>
<dbReference type="EMBL" id="MF417919">
    <property type="protein sequence ID" value="ASN71134.1"/>
    <property type="molecule type" value="Genomic_DNA"/>
</dbReference>
<protein>
    <submittedName>
        <fullName evidence="1">Uncharacterized protein</fullName>
    </submittedName>
</protein>
<evidence type="ECO:0000313" key="1">
    <source>
        <dbReference type="EMBL" id="ASN71134.1"/>
    </source>
</evidence>
<gene>
    <name evidence="1" type="ORF">3S10_45</name>
    <name evidence="2" type="ORF">7AX5_44</name>
</gene>
<proteinExistence type="predicted"/>
<evidence type="ECO:0000313" key="2">
    <source>
        <dbReference type="EMBL" id="ASN71303.1"/>
    </source>
</evidence>
<sequence>MNSARGFISARHLPITRKQCGTGEFVSSARTTRIALEAEMTLCIKDGQVEIRSPAKGMHRLYREGKCVGFAATLVRALAKAGELRALFKLRESSGEKLAVEQITKEAVRSVVDESPVVASSPQVTAWVIDAYCWNGTKYAPVTVAAKFGEEGIKALLLGLETYHQYKPELTKPDDLMKWREKHPLGGKAVHAKYFRAREIPILPGVH</sequence>
<accession>A0A2H4J785</accession>
<name>A0A2H4J785_9CAUD</name>
<organism evidence="1">
    <name type="scientific">uncultured Caudovirales phage</name>
    <dbReference type="NCBI Taxonomy" id="2100421"/>
    <lineage>
        <taxon>Viruses</taxon>
        <taxon>Duplodnaviria</taxon>
        <taxon>Heunggongvirae</taxon>
        <taxon>Uroviricota</taxon>
        <taxon>Caudoviricetes</taxon>
        <taxon>Peduoviridae</taxon>
        <taxon>Maltschvirus</taxon>
        <taxon>Maltschvirus maltsch</taxon>
    </lineage>
</organism>
<dbReference type="EMBL" id="MF417922">
    <property type="protein sequence ID" value="ASN71303.1"/>
    <property type="molecule type" value="Genomic_DNA"/>
</dbReference>